<accession>F8AXV2</accession>
<evidence type="ECO:0000256" key="1">
    <source>
        <dbReference type="SAM" id="MobiDB-lite"/>
    </source>
</evidence>
<feature type="compositionally biased region" description="Basic and acidic residues" evidence="1">
    <location>
        <begin position="46"/>
        <end position="56"/>
    </location>
</feature>
<gene>
    <name evidence="2" type="ordered locus">FsymDg_4260</name>
</gene>
<dbReference type="Proteomes" id="UP000001549">
    <property type="component" value="Chromosome"/>
</dbReference>
<dbReference type="AlphaFoldDB" id="F8AXV2"/>
<evidence type="ECO:0000313" key="2">
    <source>
        <dbReference type="EMBL" id="AEH11521.1"/>
    </source>
</evidence>
<reference evidence="2 3" key="1">
    <citation type="submission" date="2011-05" db="EMBL/GenBank/DDBJ databases">
        <title>Complete sequence of chromosome of Frankia symbiont of Datisca glomerata.</title>
        <authorList>
            <consortium name="US DOE Joint Genome Institute"/>
            <person name="Lucas S."/>
            <person name="Han J."/>
            <person name="Lapidus A."/>
            <person name="Cheng J.-F."/>
            <person name="Goodwin L."/>
            <person name="Pitluck S."/>
            <person name="Peters L."/>
            <person name="Mikhailova N."/>
            <person name="Chertkov O."/>
            <person name="Teshima H."/>
            <person name="Han C."/>
            <person name="Tapia R."/>
            <person name="Land M."/>
            <person name="Hauser L."/>
            <person name="Kyrpides N."/>
            <person name="Ivanova N."/>
            <person name="Pagani I."/>
            <person name="Berry A."/>
            <person name="Pawlowski K."/>
            <person name="Persson T."/>
            <person name="Vanden Heuvel B."/>
            <person name="Benson D."/>
            <person name="Woyke T."/>
        </authorList>
    </citation>
    <scope>NUCLEOTIDE SEQUENCE [LARGE SCALE GENOMIC DNA]</scope>
    <source>
        <strain evidence="3">4085684</strain>
    </source>
</reference>
<keyword evidence="3" id="KW-1185">Reference proteome</keyword>
<name>F8AXV2_9ACTN</name>
<protein>
    <submittedName>
        <fullName evidence="2">Uncharacterized protein</fullName>
    </submittedName>
</protein>
<sequence precursor="true">MTTRRRPALSRLRGHDQKNEPTVPEPNLPEPIVPEPLVPASVFVREPTRTGESTRG</sequence>
<evidence type="ECO:0000313" key="3">
    <source>
        <dbReference type="Proteomes" id="UP000001549"/>
    </source>
</evidence>
<organism evidence="2 3">
    <name type="scientific">Candidatus Protofrankia datiscae</name>
    <dbReference type="NCBI Taxonomy" id="2716812"/>
    <lineage>
        <taxon>Bacteria</taxon>
        <taxon>Bacillati</taxon>
        <taxon>Actinomycetota</taxon>
        <taxon>Actinomycetes</taxon>
        <taxon>Frankiales</taxon>
        <taxon>Frankiaceae</taxon>
        <taxon>Protofrankia</taxon>
    </lineage>
</organism>
<dbReference type="KEGG" id="fsy:FsymDg_4260"/>
<dbReference type="HOGENOM" id="CLU_3007688_0_0_11"/>
<dbReference type="STRING" id="656024.FsymDg_4260"/>
<proteinExistence type="predicted"/>
<dbReference type="EMBL" id="CP002801">
    <property type="protein sequence ID" value="AEH11521.1"/>
    <property type="molecule type" value="Genomic_DNA"/>
</dbReference>
<feature type="compositionally biased region" description="Pro residues" evidence="1">
    <location>
        <begin position="23"/>
        <end position="37"/>
    </location>
</feature>
<feature type="region of interest" description="Disordered" evidence="1">
    <location>
        <begin position="1"/>
        <end position="56"/>
    </location>
</feature>